<dbReference type="PANTHER" id="PTHR13017">
    <property type="entry name" value="5-FORMYLTETRAHYDROFOLATE CYCLO-LIGASE-RELATED"/>
    <property type="match status" value="1"/>
</dbReference>
<dbReference type="InterPro" id="IPR024185">
    <property type="entry name" value="FTHF_cligase-like_sf"/>
</dbReference>
<feature type="compositionally biased region" description="Low complexity" evidence="1">
    <location>
        <begin position="519"/>
        <end position="539"/>
    </location>
</feature>
<reference evidence="3" key="1">
    <citation type="submission" date="2025-08" db="UniProtKB">
        <authorList>
            <consortium name="RefSeq"/>
        </authorList>
    </citation>
    <scope>IDENTIFICATION</scope>
    <source>
        <strain evidence="3">14028-0561.14</strain>
        <tissue evidence="3">Whole fly</tissue>
    </source>
</reference>
<feature type="compositionally biased region" description="Gly residues" evidence="1">
    <location>
        <begin position="540"/>
        <end position="549"/>
    </location>
</feature>
<keyword evidence="2" id="KW-1185">Reference proteome</keyword>
<sequence length="559" mass="61025">MENQSNAAPAAAAETAENGANTAQEVSSTTQPIEPTKRSLRVQTWKKIQEGKVGIGFNNIFNRIPAFLDAEKAAALLINEEEFKKAQHIKVNIDRALHDFKEQALLADKSVYLPSTRDSSALCLKVDVPADATEEQKKEALRVQDIQKFRTEIGLDSGLKLDIVVIGSVVVSRDGYRIGRGNGFADLDIGLLIELGAITPQTVIATIVHDLQVVDSLPVELFQKYDTPVDIIVTPTEVIRVAKRLPRPNGVFWELLSERRLKILPVLQQLKEREEKAGKSIALKEEDTDVEQHQNNRRRRGPVRRRFQRGNPGRTTSQTDNEHQGEAAQKRTPRRKGRVVNRRRRTTKSEGEQSGVEGGAKSEDRKFDEGAAGERRPKKNKNRGPRDFCIKLTNLTRDIRVKDLKSELRKRECNPMSITWKGHFGKCFLHFGNRNGTPSTQDDVDKVLKSLNDLSLTITTGGESTPAAAAATAAGTEGEVVVKSEPAESTAPVQTKTINVNVELVKFGAKKNANSTGVNAGAEEGNAAGDAQNGGEADAIGGGDVGGGARIESVDTTTV</sequence>
<proteinExistence type="predicted"/>
<dbReference type="SUPFAM" id="SSF100950">
    <property type="entry name" value="NagB/RpiA/CoA transferase-like"/>
    <property type="match status" value="1"/>
</dbReference>
<evidence type="ECO:0000313" key="2">
    <source>
        <dbReference type="Proteomes" id="UP001652661"/>
    </source>
</evidence>
<dbReference type="OrthoDB" id="433414at2759"/>
<dbReference type="OMA" id="NPMSITW"/>
<evidence type="ECO:0000313" key="3">
    <source>
        <dbReference type="RefSeq" id="XP_017026677.1"/>
    </source>
</evidence>
<feature type="compositionally biased region" description="Low complexity" evidence="1">
    <location>
        <begin position="1"/>
        <end position="25"/>
    </location>
</feature>
<dbReference type="CDD" id="cd12270">
    <property type="entry name" value="RRM_MTHFSD"/>
    <property type="match status" value="1"/>
</dbReference>
<evidence type="ECO:0000256" key="1">
    <source>
        <dbReference type="SAM" id="MobiDB-lite"/>
    </source>
</evidence>
<feature type="compositionally biased region" description="Basic residues" evidence="1">
    <location>
        <begin position="331"/>
        <end position="346"/>
    </location>
</feature>
<feature type="compositionally biased region" description="Basic and acidic residues" evidence="1">
    <location>
        <begin position="360"/>
        <end position="375"/>
    </location>
</feature>
<dbReference type="Proteomes" id="UP001652661">
    <property type="component" value="Chromosome 3R"/>
</dbReference>
<name>A0A6P4ICP7_DROKI</name>
<dbReference type="AlphaFoldDB" id="A0A6P4ICP7"/>
<dbReference type="Gene3D" id="3.40.50.10420">
    <property type="entry name" value="NagB/RpiA/CoA transferase-like"/>
    <property type="match status" value="1"/>
</dbReference>
<organism evidence="2 3">
    <name type="scientific">Drosophila kikkawai</name>
    <name type="common">Fruit fly</name>
    <dbReference type="NCBI Taxonomy" id="30033"/>
    <lineage>
        <taxon>Eukaryota</taxon>
        <taxon>Metazoa</taxon>
        <taxon>Ecdysozoa</taxon>
        <taxon>Arthropoda</taxon>
        <taxon>Hexapoda</taxon>
        <taxon>Insecta</taxon>
        <taxon>Pterygota</taxon>
        <taxon>Neoptera</taxon>
        <taxon>Endopterygota</taxon>
        <taxon>Diptera</taxon>
        <taxon>Brachycera</taxon>
        <taxon>Muscomorpha</taxon>
        <taxon>Ephydroidea</taxon>
        <taxon>Drosophilidae</taxon>
        <taxon>Drosophila</taxon>
        <taxon>Sophophora</taxon>
    </lineage>
</organism>
<dbReference type="GO" id="GO:0005737">
    <property type="term" value="C:cytoplasm"/>
    <property type="evidence" value="ECO:0007669"/>
    <property type="project" value="TreeGrafter"/>
</dbReference>
<dbReference type="PANTHER" id="PTHR13017:SF0">
    <property type="entry name" value="METHENYLTETRAHYDROFOLATE SYNTHASE DOMAIN-CONTAINING PROTEIN"/>
    <property type="match status" value="1"/>
</dbReference>
<feature type="compositionally biased region" description="Basic residues" evidence="1">
    <location>
        <begin position="295"/>
        <end position="308"/>
    </location>
</feature>
<feature type="region of interest" description="Disordered" evidence="1">
    <location>
        <begin position="1"/>
        <end position="39"/>
    </location>
</feature>
<protein>
    <submittedName>
        <fullName evidence="3">Methenyltetrahydrofolate synthase domain-containing protein</fullName>
    </submittedName>
</protein>
<dbReference type="InterPro" id="IPR037171">
    <property type="entry name" value="NagB/RpiA_transferase-like"/>
</dbReference>
<feature type="compositionally biased region" description="Basic and acidic residues" evidence="1">
    <location>
        <begin position="320"/>
        <end position="329"/>
    </location>
</feature>
<dbReference type="RefSeq" id="XP_017026677.1">
    <property type="nucleotide sequence ID" value="XM_017171188.3"/>
</dbReference>
<dbReference type="InterPro" id="IPR002698">
    <property type="entry name" value="FTHF_cligase"/>
</dbReference>
<gene>
    <name evidence="3" type="primary">lost</name>
</gene>
<accession>A0A6P4ICP7</accession>
<dbReference type="FunFam" id="3.40.50.10420:FF:000018">
    <property type="entry name" value="Methenyltetrahydrofolate synthase domain-containing protein-like Protein"/>
    <property type="match status" value="1"/>
</dbReference>
<feature type="region of interest" description="Disordered" evidence="1">
    <location>
        <begin position="278"/>
        <end position="386"/>
    </location>
</feature>
<dbReference type="Pfam" id="PF01812">
    <property type="entry name" value="5-FTHF_cyc-lig"/>
    <property type="match status" value="1"/>
</dbReference>
<feature type="compositionally biased region" description="Basic and acidic residues" evidence="1">
    <location>
        <begin position="278"/>
        <end position="294"/>
    </location>
</feature>
<feature type="region of interest" description="Disordered" evidence="1">
    <location>
        <begin position="513"/>
        <end position="559"/>
    </location>
</feature>
<dbReference type="InterPro" id="IPR034359">
    <property type="entry name" value="MTHFSD_RRM"/>
</dbReference>